<organism evidence="2 3">
    <name type="scientific">Trichonephila clavata</name>
    <name type="common">Joro spider</name>
    <name type="synonym">Nephila clavata</name>
    <dbReference type="NCBI Taxonomy" id="2740835"/>
    <lineage>
        <taxon>Eukaryota</taxon>
        <taxon>Metazoa</taxon>
        <taxon>Ecdysozoa</taxon>
        <taxon>Arthropoda</taxon>
        <taxon>Chelicerata</taxon>
        <taxon>Arachnida</taxon>
        <taxon>Araneae</taxon>
        <taxon>Araneomorphae</taxon>
        <taxon>Entelegynae</taxon>
        <taxon>Araneoidea</taxon>
        <taxon>Nephilidae</taxon>
        <taxon>Trichonephila</taxon>
    </lineage>
</organism>
<evidence type="ECO:0000313" key="2">
    <source>
        <dbReference type="EMBL" id="GFR32941.1"/>
    </source>
</evidence>
<accession>A0A8X6HZG6</accession>
<feature type="transmembrane region" description="Helical" evidence="1">
    <location>
        <begin position="57"/>
        <end position="77"/>
    </location>
</feature>
<proteinExistence type="predicted"/>
<comment type="caution">
    <text evidence="2">The sequence shown here is derived from an EMBL/GenBank/DDBJ whole genome shotgun (WGS) entry which is preliminary data.</text>
</comment>
<evidence type="ECO:0000313" key="3">
    <source>
        <dbReference type="Proteomes" id="UP000887116"/>
    </source>
</evidence>
<dbReference type="EMBL" id="BMAO01009728">
    <property type="protein sequence ID" value="GFR32941.1"/>
    <property type="molecule type" value="Genomic_DNA"/>
</dbReference>
<gene>
    <name evidence="2" type="ORF">TNCT_469851</name>
</gene>
<keyword evidence="3" id="KW-1185">Reference proteome</keyword>
<keyword evidence="1" id="KW-0472">Membrane</keyword>
<dbReference type="AlphaFoldDB" id="A0A8X6HZG6"/>
<dbReference type="Proteomes" id="UP000887116">
    <property type="component" value="Unassembled WGS sequence"/>
</dbReference>
<name>A0A8X6HZG6_TRICU</name>
<reference evidence="2" key="1">
    <citation type="submission" date="2020-07" db="EMBL/GenBank/DDBJ databases">
        <title>Multicomponent nature underlies the extraordinary mechanical properties of spider dragline silk.</title>
        <authorList>
            <person name="Kono N."/>
            <person name="Nakamura H."/>
            <person name="Mori M."/>
            <person name="Yoshida Y."/>
            <person name="Ohtoshi R."/>
            <person name="Malay A.D."/>
            <person name="Moran D.A.P."/>
            <person name="Tomita M."/>
            <person name="Numata K."/>
            <person name="Arakawa K."/>
        </authorList>
    </citation>
    <scope>NUCLEOTIDE SEQUENCE</scope>
</reference>
<protein>
    <submittedName>
        <fullName evidence="2">Uncharacterized protein</fullName>
    </submittedName>
</protein>
<evidence type="ECO:0000256" key="1">
    <source>
        <dbReference type="SAM" id="Phobius"/>
    </source>
</evidence>
<keyword evidence="1" id="KW-0812">Transmembrane</keyword>
<sequence length="126" mass="14609">MFLQSVKPKLDVGIPKKTDETALKLSLRLALYSIYMPHIPFPPFQLLNLPLVYLSRLYQIILLNSFLVLGILLCFVIRRTLLFRQANAILRHFGASRLLTDCISRDMLEIMPLLLKQMDSRIHILC</sequence>
<keyword evidence="1" id="KW-1133">Transmembrane helix</keyword>